<organism evidence="1">
    <name type="scientific">Rhodosorus marinus</name>
    <dbReference type="NCBI Taxonomy" id="101924"/>
    <lineage>
        <taxon>Eukaryota</taxon>
        <taxon>Rhodophyta</taxon>
        <taxon>Stylonematophyceae</taxon>
        <taxon>Stylonematales</taxon>
        <taxon>Stylonemataceae</taxon>
        <taxon>Rhodosorus</taxon>
    </lineage>
</organism>
<name>A0A7S0BNK6_9RHOD</name>
<gene>
    <name evidence="1" type="ORF">RMAR0315_LOCUS8787</name>
</gene>
<sequence length="147" mass="16905">MPFEFDIVYTKGKDKIADALSRHAIQELSLSSVTSDFDWQQAFLQDPEFEDVYRADKKFAAQGFRRRHNLLYRNQCLCVPKGMQDNLLESYRGEPTGDQNPELEEKTILLVYSEIGYGGAPKVLRNLSKTKTIVKIRRRQVTTLTGT</sequence>
<dbReference type="EMBL" id="HBEK01016098">
    <property type="protein sequence ID" value="CAD8398795.1"/>
    <property type="molecule type" value="Transcribed_RNA"/>
</dbReference>
<protein>
    <submittedName>
        <fullName evidence="1">Uncharacterized protein</fullName>
    </submittedName>
</protein>
<accession>A0A7S0BNK6</accession>
<reference evidence="1" key="1">
    <citation type="submission" date="2021-01" db="EMBL/GenBank/DDBJ databases">
        <authorList>
            <person name="Corre E."/>
            <person name="Pelletier E."/>
            <person name="Niang G."/>
            <person name="Scheremetjew M."/>
            <person name="Finn R."/>
            <person name="Kale V."/>
            <person name="Holt S."/>
            <person name="Cochrane G."/>
            <person name="Meng A."/>
            <person name="Brown T."/>
            <person name="Cohen L."/>
        </authorList>
    </citation>
    <scope>NUCLEOTIDE SEQUENCE</scope>
    <source>
        <strain evidence="1">UTEX LB 2760</strain>
    </source>
</reference>
<evidence type="ECO:0000313" key="1">
    <source>
        <dbReference type="EMBL" id="CAD8398795.1"/>
    </source>
</evidence>
<proteinExistence type="predicted"/>
<dbReference type="AlphaFoldDB" id="A0A7S0BNK6"/>